<protein>
    <submittedName>
        <fullName evidence="1">Uncharacterized protein</fullName>
    </submittedName>
</protein>
<keyword evidence="2" id="KW-1185">Reference proteome</keyword>
<comment type="caution">
    <text evidence="1">The sequence shown here is derived from an EMBL/GenBank/DDBJ whole genome shotgun (WGS) entry which is preliminary data.</text>
</comment>
<organism evidence="1 2">
    <name type="scientific">Nonomuraea typhae</name>
    <dbReference type="NCBI Taxonomy" id="2603600"/>
    <lineage>
        <taxon>Bacteria</taxon>
        <taxon>Bacillati</taxon>
        <taxon>Actinomycetota</taxon>
        <taxon>Actinomycetes</taxon>
        <taxon>Streptosporangiales</taxon>
        <taxon>Streptosporangiaceae</taxon>
        <taxon>Nonomuraea</taxon>
    </lineage>
</organism>
<name>A0ABW7YQU5_9ACTN</name>
<dbReference type="RefSeq" id="WP_397079316.1">
    <property type="nucleotide sequence ID" value="NZ_JBITGY010000002.1"/>
</dbReference>
<accession>A0ABW7YQU5</accession>
<dbReference type="Proteomes" id="UP001612741">
    <property type="component" value="Unassembled WGS sequence"/>
</dbReference>
<proteinExistence type="predicted"/>
<evidence type="ECO:0000313" key="2">
    <source>
        <dbReference type="Proteomes" id="UP001612741"/>
    </source>
</evidence>
<gene>
    <name evidence="1" type="ORF">ACIBG2_05755</name>
</gene>
<evidence type="ECO:0000313" key="1">
    <source>
        <dbReference type="EMBL" id="MFI6496864.1"/>
    </source>
</evidence>
<dbReference type="EMBL" id="JBITGY010000002">
    <property type="protein sequence ID" value="MFI6496864.1"/>
    <property type="molecule type" value="Genomic_DNA"/>
</dbReference>
<reference evidence="1 2" key="1">
    <citation type="submission" date="2024-10" db="EMBL/GenBank/DDBJ databases">
        <title>The Natural Products Discovery Center: Release of the First 8490 Sequenced Strains for Exploring Actinobacteria Biosynthetic Diversity.</title>
        <authorList>
            <person name="Kalkreuter E."/>
            <person name="Kautsar S.A."/>
            <person name="Yang D."/>
            <person name="Bader C.D."/>
            <person name="Teijaro C.N."/>
            <person name="Fluegel L."/>
            <person name="Davis C.M."/>
            <person name="Simpson J.R."/>
            <person name="Lauterbach L."/>
            <person name="Steele A.D."/>
            <person name="Gui C."/>
            <person name="Meng S."/>
            <person name="Li G."/>
            <person name="Viehrig K."/>
            <person name="Ye F."/>
            <person name="Su P."/>
            <person name="Kiefer A.F."/>
            <person name="Nichols A."/>
            <person name="Cepeda A.J."/>
            <person name="Yan W."/>
            <person name="Fan B."/>
            <person name="Jiang Y."/>
            <person name="Adhikari A."/>
            <person name="Zheng C.-J."/>
            <person name="Schuster L."/>
            <person name="Cowan T.M."/>
            <person name="Smanski M.J."/>
            <person name="Chevrette M.G."/>
            <person name="De Carvalho L.P.S."/>
            <person name="Shen B."/>
        </authorList>
    </citation>
    <scope>NUCLEOTIDE SEQUENCE [LARGE SCALE GENOMIC DNA]</scope>
    <source>
        <strain evidence="1 2">NPDC050545</strain>
    </source>
</reference>
<sequence>MTATIETVKVFRVHGTTDDVTTCGLCERADLKSTVILIELDADGGDLDAHYYGSECGAKAAGWTQSRFRTALSAALAERQREESARQQRLREERSLREATAFASWATTTYGVTVTRRGDTVTNNDVFHALAKLDLTDRLGRRTNFSFFNEFISAVPAENR</sequence>